<evidence type="ECO:0000256" key="6">
    <source>
        <dbReference type="ARBA" id="ARBA00023136"/>
    </source>
</evidence>
<evidence type="ECO:0000313" key="10">
    <source>
        <dbReference type="Proteomes" id="UP001341281"/>
    </source>
</evidence>
<sequence length="162" mass="18536">MQNEVSKLLLRADPNREKHISDLHKEILSKITDESRKNIKALTKPTYEILLSWQSSWPAFAFSGWYRTDDAIPATKESLRAFFIFNSLAMCSSLFVAFISVIARWEDLDSCFATEKSQGYIIMWLAYMATITAFATGLYTILAPRLLWLPILICCLSVLEQV</sequence>
<dbReference type="PANTHER" id="PTHR24186">
    <property type="entry name" value="PROTEIN PHOSPHATASE 1 REGULATORY SUBUNIT"/>
    <property type="match status" value="1"/>
</dbReference>
<evidence type="ECO:0000256" key="1">
    <source>
        <dbReference type="ARBA" id="ARBA00004141"/>
    </source>
</evidence>
<feature type="domain" description="PGG" evidence="8">
    <location>
        <begin position="70"/>
        <end position="140"/>
    </location>
</feature>
<gene>
    <name evidence="9" type="ORF">U9M48_016425</name>
</gene>
<name>A0AAQ3T8Q7_PASNO</name>
<evidence type="ECO:0000256" key="2">
    <source>
        <dbReference type="ARBA" id="ARBA00022692"/>
    </source>
</evidence>
<evidence type="ECO:0000256" key="4">
    <source>
        <dbReference type="ARBA" id="ARBA00022989"/>
    </source>
</evidence>
<proteinExistence type="predicted"/>
<dbReference type="EMBL" id="CP144748">
    <property type="protein sequence ID" value="WVZ67329.1"/>
    <property type="molecule type" value="Genomic_DNA"/>
</dbReference>
<dbReference type="PANTHER" id="PTHR24186:SF54">
    <property type="entry name" value="PGG DOMAIN-CONTAINING PROTEIN"/>
    <property type="match status" value="1"/>
</dbReference>
<dbReference type="AlphaFoldDB" id="A0AAQ3T8Q7"/>
<keyword evidence="5" id="KW-0040">ANK repeat</keyword>
<keyword evidence="3" id="KW-0677">Repeat</keyword>
<dbReference type="Proteomes" id="UP001341281">
    <property type="component" value="Chromosome 04"/>
</dbReference>
<evidence type="ECO:0000256" key="3">
    <source>
        <dbReference type="ARBA" id="ARBA00022737"/>
    </source>
</evidence>
<feature type="transmembrane region" description="Helical" evidence="7">
    <location>
        <begin position="81"/>
        <end position="101"/>
    </location>
</feature>
<evidence type="ECO:0000256" key="7">
    <source>
        <dbReference type="SAM" id="Phobius"/>
    </source>
</evidence>
<protein>
    <recommendedName>
        <fullName evidence="8">PGG domain-containing protein</fullName>
    </recommendedName>
</protein>
<evidence type="ECO:0000313" key="9">
    <source>
        <dbReference type="EMBL" id="WVZ67329.1"/>
    </source>
</evidence>
<dbReference type="Pfam" id="PF13962">
    <property type="entry name" value="PGG"/>
    <property type="match status" value="1"/>
</dbReference>
<comment type="subcellular location">
    <subcellularLocation>
        <location evidence="1">Membrane</location>
        <topology evidence="1">Multi-pass membrane protein</topology>
    </subcellularLocation>
</comment>
<feature type="transmembrane region" description="Helical" evidence="7">
    <location>
        <begin position="121"/>
        <end position="142"/>
    </location>
</feature>
<dbReference type="InterPro" id="IPR026961">
    <property type="entry name" value="PGG_dom"/>
</dbReference>
<evidence type="ECO:0000259" key="8">
    <source>
        <dbReference type="Pfam" id="PF13962"/>
    </source>
</evidence>
<keyword evidence="6 7" id="KW-0472">Membrane</keyword>
<reference evidence="9 10" key="1">
    <citation type="submission" date="2024-02" db="EMBL/GenBank/DDBJ databases">
        <title>High-quality chromosome-scale genome assembly of Pensacola bahiagrass (Paspalum notatum Flugge var. saurae).</title>
        <authorList>
            <person name="Vega J.M."/>
            <person name="Podio M."/>
            <person name="Orjuela J."/>
            <person name="Siena L.A."/>
            <person name="Pessino S.C."/>
            <person name="Combes M.C."/>
            <person name="Mariac C."/>
            <person name="Albertini E."/>
            <person name="Pupilli F."/>
            <person name="Ortiz J.P.A."/>
            <person name="Leblanc O."/>
        </authorList>
    </citation>
    <scope>NUCLEOTIDE SEQUENCE [LARGE SCALE GENOMIC DNA]</scope>
    <source>
        <strain evidence="9">R1</strain>
        <tissue evidence="9">Leaf</tissue>
    </source>
</reference>
<evidence type="ECO:0000256" key="5">
    <source>
        <dbReference type="ARBA" id="ARBA00023043"/>
    </source>
</evidence>
<keyword evidence="2 7" id="KW-0812">Transmembrane</keyword>
<dbReference type="GO" id="GO:0005886">
    <property type="term" value="C:plasma membrane"/>
    <property type="evidence" value="ECO:0007669"/>
    <property type="project" value="TreeGrafter"/>
</dbReference>
<keyword evidence="10" id="KW-1185">Reference proteome</keyword>
<organism evidence="9 10">
    <name type="scientific">Paspalum notatum var. saurae</name>
    <dbReference type="NCBI Taxonomy" id="547442"/>
    <lineage>
        <taxon>Eukaryota</taxon>
        <taxon>Viridiplantae</taxon>
        <taxon>Streptophyta</taxon>
        <taxon>Embryophyta</taxon>
        <taxon>Tracheophyta</taxon>
        <taxon>Spermatophyta</taxon>
        <taxon>Magnoliopsida</taxon>
        <taxon>Liliopsida</taxon>
        <taxon>Poales</taxon>
        <taxon>Poaceae</taxon>
        <taxon>PACMAD clade</taxon>
        <taxon>Panicoideae</taxon>
        <taxon>Andropogonodae</taxon>
        <taxon>Paspaleae</taxon>
        <taxon>Paspalinae</taxon>
        <taxon>Paspalum</taxon>
    </lineage>
</organism>
<accession>A0AAQ3T8Q7</accession>
<keyword evidence="4 7" id="KW-1133">Transmembrane helix</keyword>